<dbReference type="CDD" id="cd03214">
    <property type="entry name" value="ABC_Iron-Siderophores_B12_Hemin"/>
    <property type="match status" value="1"/>
</dbReference>
<name>X0PPK1_9LACO</name>
<comment type="subcellular location">
    <subcellularLocation>
        <location evidence="1">Cell membrane</location>
        <topology evidence="1">Peripheral membrane protein</topology>
    </subcellularLocation>
</comment>
<dbReference type="InterPro" id="IPR003593">
    <property type="entry name" value="AAA+_ATPase"/>
</dbReference>
<dbReference type="PATRIC" id="fig|1423734.3.peg.1065"/>
<evidence type="ECO:0000256" key="9">
    <source>
        <dbReference type="ARBA" id="ARBA00023136"/>
    </source>
</evidence>
<keyword evidence="12" id="KW-1185">Reference proteome</keyword>
<evidence type="ECO:0000256" key="7">
    <source>
        <dbReference type="ARBA" id="ARBA00023004"/>
    </source>
</evidence>
<dbReference type="SUPFAM" id="SSF52540">
    <property type="entry name" value="P-loop containing nucleoside triphosphate hydrolases"/>
    <property type="match status" value="1"/>
</dbReference>
<dbReference type="eggNOG" id="COG1120">
    <property type="taxonomic scope" value="Bacteria"/>
</dbReference>
<accession>X0PPK1</accession>
<comment type="caution">
    <text evidence="11">The sequence shown here is derived from an EMBL/GenBank/DDBJ whole genome shotgun (WGS) entry which is preliminary data.</text>
</comment>
<gene>
    <name evidence="11" type="ORF">FC83_GL001052</name>
</gene>
<keyword evidence="6" id="KW-0067">ATP-binding</keyword>
<keyword evidence="4" id="KW-0410">Iron transport</keyword>
<dbReference type="GO" id="GO:0005524">
    <property type="term" value="F:ATP binding"/>
    <property type="evidence" value="ECO:0007669"/>
    <property type="project" value="UniProtKB-KW"/>
</dbReference>
<evidence type="ECO:0000256" key="3">
    <source>
        <dbReference type="ARBA" id="ARBA00022475"/>
    </source>
</evidence>
<sequence length="262" mass="28647">MNMTYFAGQNLTIGYGHKTIISNLNVTFPKGEVIGLIGPNGSGKSTLLGALSNFRKPEAGEVILKDKPLSSYSAKARAKLLASLPQNPQAPGDITVEDLAGYGRYAYQRRWSSDKTADDKAIQLAMVNSNIEDYAQTPLADLSGGQRQRAFIAMTLAQDSEILLLDEPTTYLDLPHQLEILKLIRHLNRDLGKTIIVVLHDLNQAARFCDTLLCLKGGKLVCQGAPKDVFTPKMLADVFNIKAVIQNDPANNCPTLLSYDMI</sequence>
<evidence type="ECO:0000256" key="8">
    <source>
        <dbReference type="ARBA" id="ARBA00023065"/>
    </source>
</evidence>
<evidence type="ECO:0000256" key="5">
    <source>
        <dbReference type="ARBA" id="ARBA00022741"/>
    </source>
</evidence>
<evidence type="ECO:0000313" key="12">
    <source>
        <dbReference type="Proteomes" id="UP000051236"/>
    </source>
</evidence>
<evidence type="ECO:0000256" key="4">
    <source>
        <dbReference type="ARBA" id="ARBA00022496"/>
    </source>
</evidence>
<dbReference type="EMBL" id="AZGA01000084">
    <property type="protein sequence ID" value="KRM31050.1"/>
    <property type="molecule type" value="Genomic_DNA"/>
</dbReference>
<keyword evidence="2" id="KW-0813">Transport</keyword>
<dbReference type="PANTHER" id="PTHR42771:SF2">
    <property type="entry name" value="IRON(3+)-HYDROXAMATE IMPORT ATP-BINDING PROTEIN FHUC"/>
    <property type="match status" value="1"/>
</dbReference>
<dbReference type="InterPro" id="IPR051535">
    <property type="entry name" value="Siderophore_ABC-ATPase"/>
</dbReference>
<dbReference type="Proteomes" id="UP000051236">
    <property type="component" value="Unassembled WGS sequence"/>
</dbReference>
<dbReference type="GO" id="GO:0005886">
    <property type="term" value="C:plasma membrane"/>
    <property type="evidence" value="ECO:0007669"/>
    <property type="project" value="UniProtKB-SubCell"/>
</dbReference>
<evidence type="ECO:0000259" key="10">
    <source>
        <dbReference type="PROSITE" id="PS50893"/>
    </source>
</evidence>
<protein>
    <submittedName>
        <fullName evidence="11">Cobalamin Fe3+-siderophore ABC transporter ATPase</fullName>
    </submittedName>
</protein>
<keyword evidence="5" id="KW-0547">Nucleotide-binding</keyword>
<keyword evidence="7" id="KW-0408">Iron</keyword>
<proteinExistence type="predicted"/>
<dbReference type="PANTHER" id="PTHR42771">
    <property type="entry name" value="IRON(3+)-HYDROXAMATE IMPORT ATP-BINDING PROTEIN FHUC"/>
    <property type="match status" value="1"/>
</dbReference>
<dbReference type="AlphaFoldDB" id="X0PPK1"/>
<evidence type="ECO:0000256" key="1">
    <source>
        <dbReference type="ARBA" id="ARBA00004202"/>
    </source>
</evidence>
<evidence type="ECO:0000313" key="11">
    <source>
        <dbReference type="EMBL" id="KRM31050.1"/>
    </source>
</evidence>
<evidence type="ECO:0000256" key="6">
    <source>
        <dbReference type="ARBA" id="ARBA00022840"/>
    </source>
</evidence>
<evidence type="ECO:0000256" key="2">
    <source>
        <dbReference type="ARBA" id="ARBA00022448"/>
    </source>
</evidence>
<dbReference type="SMART" id="SM00382">
    <property type="entry name" value="AAA"/>
    <property type="match status" value="1"/>
</dbReference>
<keyword evidence="8" id="KW-0406">Ion transport</keyword>
<dbReference type="InterPro" id="IPR027417">
    <property type="entry name" value="P-loop_NTPase"/>
</dbReference>
<dbReference type="Pfam" id="PF00005">
    <property type="entry name" value="ABC_tran"/>
    <property type="match status" value="1"/>
</dbReference>
<keyword evidence="3" id="KW-1003">Cell membrane</keyword>
<dbReference type="GO" id="GO:0006826">
    <property type="term" value="P:iron ion transport"/>
    <property type="evidence" value="ECO:0007669"/>
    <property type="project" value="UniProtKB-KW"/>
</dbReference>
<dbReference type="PROSITE" id="PS00211">
    <property type="entry name" value="ABC_TRANSPORTER_1"/>
    <property type="match status" value="1"/>
</dbReference>
<dbReference type="PROSITE" id="PS50893">
    <property type="entry name" value="ABC_TRANSPORTER_2"/>
    <property type="match status" value="1"/>
</dbReference>
<reference evidence="11 12" key="1">
    <citation type="journal article" date="2015" name="Genome Announc.">
        <title>Expanding the biotechnology potential of lactobacilli through comparative genomics of 213 strains and associated genera.</title>
        <authorList>
            <person name="Sun Z."/>
            <person name="Harris H.M."/>
            <person name="McCann A."/>
            <person name="Guo C."/>
            <person name="Argimon S."/>
            <person name="Zhang W."/>
            <person name="Yang X."/>
            <person name="Jeffery I.B."/>
            <person name="Cooney J.C."/>
            <person name="Kagawa T.F."/>
            <person name="Liu W."/>
            <person name="Song Y."/>
            <person name="Salvetti E."/>
            <person name="Wrobel A."/>
            <person name="Rasinkangas P."/>
            <person name="Parkhill J."/>
            <person name="Rea M.C."/>
            <person name="O'Sullivan O."/>
            <person name="Ritari J."/>
            <person name="Douillard F.P."/>
            <person name="Paul Ross R."/>
            <person name="Yang R."/>
            <person name="Briner A.E."/>
            <person name="Felis G.E."/>
            <person name="de Vos W.M."/>
            <person name="Barrangou R."/>
            <person name="Klaenhammer T.R."/>
            <person name="Caufield P.W."/>
            <person name="Cui Y."/>
            <person name="Zhang H."/>
            <person name="O'Toole P.W."/>
        </authorList>
    </citation>
    <scope>NUCLEOTIDE SEQUENCE [LARGE SCALE GENOMIC DNA]</scope>
    <source>
        <strain evidence="11 12">DSM 18527</strain>
    </source>
</reference>
<dbReference type="STRING" id="1423734.FC83_GL001052"/>
<dbReference type="FunFam" id="3.40.50.300:FF:000134">
    <property type="entry name" value="Iron-enterobactin ABC transporter ATP-binding protein"/>
    <property type="match status" value="1"/>
</dbReference>
<dbReference type="InterPro" id="IPR003439">
    <property type="entry name" value="ABC_transporter-like_ATP-bd"/>
</dbReference>
<feature type="domain" description="ABC transporter" evidence="10">
    <location>
        <begin position="6"/>
        <end position="242"/>
    </location>
</feature>
<dbReference type="Gene3D" id="3.40.50.300">
    <property type="entry name" value="P-loop containing nucleotide triphosphate hydrolases"/>
    <property type="match status" value="1"/>
</dbReference>
<keyword evidence="9" id="KW-0472">Membrane</keyword>
<dbReference type="InterPro" id="IPR017871">
    <property type="entry name" value="ABC_transporter-like_CS"/>
</dbReference>
<dbReference type="GO" id="GO:0016887">
    <property type="term" value="F:ATP hydrolysis activity"/>
    <property type="evidence" value="ECO:0007669"/>
    <property type="project" value="InterPro"/>
</dbReference>
<organism evidence="11 12">
    <name type="scientific">Agrilactobacillus composti DSM 18527 = JCM 14202</name>
    <dbReference type="NCBI Taxonomy" id="1423734"/>
    <lineage>
        <taxon>Bacteria</taxon>
        <taxon>Bacillati</taxon>
        <taxon>Bacillota</taxon>
        <taxon>Bacilli</taxon>
        <taxon>Lactobacillales</taxon>
        <taxon>Lactobacillaceae</taxon>
        <taxon>Agrilactobacillus</taxon>
    </lineage>
</organism>